<comment type="similarity">
    <text evidence="2 8">Belongs to the ubiquitin-activating E1 family.</text>
</comment>
<evidence type="ECO:0000259" key="16">
    <source>
        <dbReference type="Pfam" id="PF14732"/>
    </source>
</evidence>
<dbReference type="GO" id="GO:0046872">
    <property type="term" value="F:metal ion binding"/>
    <property type="evidence" value="ECO:0007669"/>
    <property type="project" value="UniProtKB-KW"/>
</dbReference>
<dbReference type="GeneID" id="80874981"/>
<feature type="active site" description="Glycyl thioester intermediate" evidence="9 12">
    <location>
        <position position="175"/>
    </location>
</feature>
<dbReference type="InterPro" id="IPR042449">
    <property type="entry name" value="Ub-E1_IAD_1"/>
</dbReference>
<dbReference type="Pfam" id="PF14732">
    <property type="entry name" value="UAE_UbL"/>
    <property type="match status" value="1"/>
</dbReference>
<sequence>MSKISNKVGFGEAIKRFQESKVLLVGAGGIGCELLKNLLMSNVKEICIIDLDTIDLSNLNRQFLFRKHHVKQAKAIVAMKTAQSFNPNVKIEAIQANIKEPRFNISWFRQFGIVFNALDNLDARRHVNKLCLLANVPLVESGTTGFLGQVQVIIHGETECYDCNPKQQPKVYPVCTIRSTPSQPIHCIVWAKSYFFPQLFGDNEENDEGIQNIAQNEAQKKEIEELARETRELAELRNSLVTDSNAFEKIFDKIYHRDIARLRDVPDMWAYRAPPTVLDIDDLGQKAGHLSSPWLDEQKIWTLEENFSVLKSSIQRLSQRLKHFASEGLSFDKDDKDTMDFVAASANLRAYSFGIEQHSEFDIKQMAGNIIPAIATTNAVIAGLCVTEALKVYQNDSDELKNVFMAKRADRVFHGEKVCKPNPYCATCSFKHMKLPVDHNRMLLKDLVKRILQDVLHYSEEVSVLKEDLIYDVDFEDNFDSTLADLGISGENNTVLTILGEERRSDNEETTNSQNVSRIPLLLEILPMDKHIDTSNTPYRLPSETIIIPLTPEPLQSSSDTETEMADTKGVDDIFEVMPSENEIIDIEVIESEDVPNSGSPKLRASSLKRKPSIDDETETKKSKN</sequence>
<evidence type="ECO:0000256" key="2">
    <source>
        <dbReference type="ARBA" id="ARBA00005673"/>
    </source>
</evidence>
<accession>A0AAE9WCA6</accession>
<dbReference type="PANTHER" id="PTHR10953:SF5">
    <property type="entry name" value="SUMO-ACTIVATING ENZYME SUBUNIT 2"/>
    <property type="match status" value="1"/>
</dbReference>
<feature type="binding site" evidence="10">
    <location>
        <position position="74"/>
    </location>
    <ligand>
        <name>ATP</name>
        <dbReference type="ChEBI" id="CHEBI:30616"/>
    </ligand>
</feature>
<reference evidence="17 18" key="1">
    <citation type="journal article" date="2023" name="G3 (Bethesda)">
        <title>A high-quality reference genome for the fission yeast Schizosaccharomyces osmophilus.</title>
        <authorList>
            <person name="Jia G.S."/>
            <person name="Zhang W.C."/>
            <person name="Liang Y."/>
            <person name="Liu X.H."/>
            <person name="Rhind N."/>
            <person name="Pidoux A."/>
            <person name="Brysch-Herzberg M."/>
            <person name="Du L.L."/>
        </authorList>
    </citation>
    <scope>NUCLEOTIDE SEQUENCE [LARGE SCALE GENOMIC DNA]</scope>
    <source>
        <strain evidence="17 18">CBS 15793</strain>
    </source>
</reference>
<dbReference type="InterPro" id="IPR000594">
    <property type="entry name" value="ThiF_NAD_FAD-bd"/>
</dbReference>
<feature type="region of interest" description="Disordered" evidence="13">
    <location>
        <begin position="590"/>
        <end position="625"/>
    </location>
</feature>
<evidence type="ECO:0000256" key="8">
    <source>
        <dbReference type="PIRNR" id="PIRNR039133"/>
    </source>
</evidence>
<dbReference type="GO" id="GO:0016887">
    <property type="term" value="F:ATP hydrolysis activity"/>
    <property type="evidence" value="ECO:0007669"/>
    <property type="project" value="UniProtKB-ARBA"/>
</dbReference>
<evidence type="ECO:0000259" key="15">
    <source>
        <dbReference type="Pfam" id="PF10585"/>
    </source>
</evidence>
<dbReference type="KEGG" id="som:SOMG_01499"/>
<protein>
    <recommendedName>
        <fullName evidence="8">Ubiquitin-activating enzyme E1-like</fullName>
    </recommendedName>
</protein>
<dbReference type="Proteomes" id="UP001212411">
    <property type="component" value="Chromosome 1"/>
</dbReference>
<dbReference type="GO" id="GO:0005524">
    <property type="term" value="F:ATP binding"/>
    <property type="evidence" value="ECO:0007669"/>
    <property type="project" value="UniProtKB-UniRule"/>
</dbReference>
<dbReference type="SUPFAM" id="SSF69572">
    <property type="entry name" value="Activating enzymes of the ubiquitin-like proteins"/>
    <property type="match status" value="1"/>
</dbReference>
<comment type="pathway">
    <text evidence="1 8">Protein modification; protein sumoylation.</text>
</comment>
<dbReference type="InterPro" id="IPR030661">
    <property type="entry name" value="Uba2"/>
</dbReference>
<dbReference type="InterPro" id="IPR023318">
    <property type="entry name" value="Ub_act_enz_dom_a_sf"/>
</dbReference>
<comment type="subunit">
    <text evidence="8">Heterodimer.</text>
</comment>
<dbReference type="PANTHER" id="PTHR10953">
    <property type="entry name" value="UBIQUITIN-ACTIVATING ENZYME E1"/>
    <property type="match status" value="1"/>
</dbReference>
<dbReference type="Gene3D" id="3.10.290.20">
    <property type="entry name" value="Ubiquitin-like 2 activating enzyme e1b. Chain: B, domain 3"/>
    <property type="match status" value="1"/>
</dbReference>
<evidence type="ECO:0000313" key="18">
    <source>
        <dbReference type="Proteomes" id="UP001212411"/>
    </source>
</evidence>
<feature type="binding site" evidence="10">
    <location>
        <begin position="26"/>
        <end position="31"/>
    </location>
    <ligand>
        <name>ATP</name>
        <dbReference type="ChEBI" id="CHEBI:30616"/>
    </ligand>
</feature>
<dbReference type="PROSITE" id="PS51257">
    <property type="entry name" value="PROKAR_LIPOPROTEIN"/>
    <property type="match status" value="1"/>
</dbReference>
<evidence type="ECO:0000256" key="1">
    <source>
        <dbReference type="ARBA" id="ARBA00004718"/>
    </source>
</evidence>
<dbReference type="Gene3D" id="3.50.50.80">
    <property type="entry name" value="Ubiquitin-activating enzyme E1, inactive adenylation domain, subdomain 1"/>
    <property type="match status" value="1"/>
</dbReference>
<dbReference type="GO" id="GO:0016925">
    <property type="term" value="P:protein sumoylation"/>
    <property type="evidence" value="ECO:0007669"/>
    <property type="project" value="UniProtKB-UniRule"/>
</dbReference>
<dbReference type="InterPro" id="IPR045886">
    <property type="entry name" value="ThiF/MoeB/HesA"/>
</dbReference>
<feature type="binding site" evidence="10">
    <location>
        <begin position="119"/>
        <end position="124"/>
    </location>
    <ligand>
        <name>ATP</name>
        <dbReference type="ChEBI" id="CHEBI:30616"/>
    </ligand>
</feature>
<keyword evidence="5 8" id="KW-0833">Ubl conjugation pathway</keyword>
<feature type="domain" description="THIF-type NAD/FAD binding fold" evidence="14">
    <location>
        <begin position="13"/>
        <end position="405"/>
    </location>
</feature>
<dbReference type="InterPro" id="IPR035985">
    <property type="entry name" value="Ubiquitin-activating_enz"/>
</dbReference>
<dbReference type="PIRSF" id="PIRSF039133">
    <property type="entry name" value="SUMO_E1B"/>
    <property type="match status" value="1"/>
</dbReference>
<evidence type="ECO:0000256" key="10">
    <source>
        <dbReference type="PIRSR" id="PIRSR039133-2"/>
    </source>
</evidence>
<keyword evidence="18" id="KW-1185">Reference proteome</keyword>
<keyword evidence="7 8" id="KW-0067">ATP-binding</keyword>
<dbReference type="Pfam" id="PF00899">
    <property type="entry name" value="ThiF"/>
    <property type="match status" value="1"/>
</dbReference>
<evidence type="ECO:0000256" key="4">
    <source>
        <dbReference type="ARBA" id="ARBA00022741"/>
    </source>
</evidence>
<feature type="binding site" evidence="11">
    <location>
        <position position="160"/>
    </location>
    <ligand>
        <name>Zn(2+)</name>
        <dbReference type="ChEBI" id="CHEBI:29105"/>
    </ligand>
</feature>
<evidence type="ECO:0000256" key="5">
    <source>
        <dbReference type="ARBA" id="ARBA00022786"/>
    </source>
</evidence>
<feature type="domain" description="Ubiquitin/SUMO-activating enzyme ubiquitin-like" evidence="16">
    <location>
        <begin position="437"/>
        <end position="498"/>
    </location>
</feature>
<keyword evidence="6 8" id="KW-0862">Zinc</keyword>
<dbReference type="AlphaFoldDB" id="A0AAE9WCA6"/>
<dbReference type="InterPro" id="IPR019572">
    <property type="entry name" value="UBA_E1_SCCH"/>
</dbReference>
<dbReference type="RefSeq" id="XP_056036296.1">
    <property type="nucleotide sequence ID" value="XM_056180292.1"/>
</dbReference>
<evidence type="ECO:0000256" key="6">
    <source>
        <dbReference type="ARBA" id="ARBA00022833"/>
    </source>
</evidence>
<name>A0AAE9WCA6_9SCHI</name>
<keyword evidence="4 8" id="KW-0547">Nucleotide-binding</keyword>
<dbReference type="FunFam" id="3.50.50.80:FF:000002">
    <property type="entry name" value="SUMO-activating enzyme subunit 2"/>
    <property type="match status" value="1"/>
</dbReference>
<dbReference type="GO" id="GO:0019948">
    <property type="term" value="F:SUMO activating enzyme activity"/>
    <property type="evidence" value="ECO:0007669"/>
    <property type="project" value="UniProtKB-UniRule"/>
</dbReference>
<feature type="binding site" evidence="11">
    <location>
        <position position="163"/>
    </location>
    <ligand>
        <name>Zn(2+)</name>
        <dbReference type="ChEBI" id="CHEBI:29105"/>
    </ligand>
</feature>
<dbReference type="Pfam" id="PF10585">
    <property type="entry name" value="UBA_E1_SCCH"/>
    <property type="match status" value="1"/>
</dbReference>
<gene>
    <name evidence="17" type="primary">uba2</name>
    <name evidence="17" type="ORF">SOMG_01499</name>
</gene>
<dbReference type="EMBL" id="CP115611">
    <property type="protein sequence ID" value="WBW72053.1"/>
    <property type="molecule type" value="Genomic_DNA"/>
</dbReference>
<evidence type="ECO:0000313" key="17">
    <source>
        <dbReference type="EMBL" id="WBW72053.1"/>
    </source>
</evidence>
<keyword evidence="3 8" id="KW-0479">Metal-binding</keyword>
<dbReference type="PROSITE" id="PS00865">
    <property type="entry name" value="UBIQUITIN_ACTIVAT_2"/>
    <property type="match status" value="1"/>
</dbReference>
<evidence type="ECO:0000259" key="14">
    <source>
        <dbReference type="Pfam" id="PF00899"/>
    </source>
</evidence>
<dbReference type="GO" id="GO:0005737">
    <property type="term" value="C:cytoplasm"/>
    <property type="evidence" value="ECO:0007669"/>
    <property type="project" value="TreeGrafter"/>
</dbReference>
<feature type="binding site" evidence="10">
    <location>
        <position position="50"/>
    </location>
    <ligand>
        <name>ATP</name>
        <dbReference type="ChEBI" id="CHEBI:30616"/>
    </ligand>
</feature>
<evidence type="ECO:0000256" key="13">
    <source>
        <dbReference type="SAM" id="MobiDB-lite"/>
    </source>
</evidence>
<feature type="binding site" evidence="10">
    <location>
        <begin position="58"/>
        <end position="61"/>
    </location>
    <ligand>
        <name>ATP</name>
        <dbReference type="ChEBI" id="CHEBI:30616"/>
    </ligand>
</feature>
<feature type="binding site" evidence="11">
    <location>
        <position position="428"/>
    </location>
    <ligand>
        <name>Zn(2+)</name>
        <dbReference type="ChEBI" id="CHEBI:29105"/>
    </ligand>
</feature>
<evidence type="ECO:0000256" key="7">
    <source>
        <dbReference type="ARBA" id="ARBA00022840"/>
    </source>
</evidence>
<evidence type="ECO:0000256" key="11">
    <source>
        <dbReference type="PIRSR" id="PIRSR039133-3"/>
    </source>
</evidence>
<dbReference type="GO" id="GO:0031510">
    <property type="term" value="C:SUMO activating enzyme complex"/>
    <property type="evidence" value="ECO:0007669"/>
    <property type="project" value="UniProtKB-UniRule"/>
</dbReference>
<dbReference type="InterPro" id="IPR033127">
    <property type="entry name" value="UBQ-activ_enz_E1_Cys_AS"/>
</dbReference>
<organism evidence="17 18">
    <name type="scientific">Schizosaccharomyces osmophilus</name>
    <dbReference type="NCBI Taxonomy" id="2545709"/>
    <lineage>
        <taxon>Eukaryota</taxon>
        <taxon>Fungi</taxon>
        <taxon>Dikarya</taxon>
        <taxon>Ascomycota</taxon>
        <taxon>Taphrinomycotina</taxon>
        <taxon>Schizosaccharomycetes</taxon>
        <taxon>Schizosaccharomycetales</taxon>
        <taxon>Schizosaccharomycetaceae</taxon>
        <taxon>Schizosaccharomyces</taxon>
    </lineage>
</organism>
<feature type="binding site" evidence="11">
    <location>
        <position position="425"/>
    </location>
    <ligand>
        <name>Zn(2+)</name>
        <dbReference type="ChEBI" id="CHEBI:29105"/>
    </ligand>
</feature>
<feature type="domain" description="Ubiquitin-activating enzyme SCCH" evidence="15">
    <location>
        <begin position="304"/>
        <end position="364"/>
    </location>
</feature>
<proteinExistence type="inferred from homology"/>
<evidence type="ECO:0000256" key="12">
    <source>
        <dbReference type="PROSITE-ProRule" id="PRU10132"/>
    </source>
</evidence>
<evidence type="ECO:0000256" key="3">
    <source>
        <dbReference type="ARBA" id="ARBA00022723"/>
    </source>
</evidence>
<dbReference type="Gene3D" id="1.10.10.520">
    <property type="entry name" value="Ubiquitin activating enzymes (Uba3). Chain: B, domain 2"/>
    <property type="match status" value="1"/>
</dbReference>
<evidence type="ECO:0000256" key="9">
    <source>
        <dbReference type="PIRSR" id="PIRSR039133-1"/>
    </source>
</evidence>
<dbReference type="InterPro" id="IPR028077">
    <property type="entry name" value="UAE_UbL_dom"/>
</dbReference>